<organism evidence="2 3">
    <name type="scientific">Romanomermis culicivorax</name>
    <name type="common">Nematode worm</name>
    <dbReference type="NCBI Taxonomy" id="13658"/>
    <lineage>
        <taxon>Eukaryota</taxon>
        <taxon>Metazoa</taxon>
        <taxon>Ecdysozoa</taxon>
        <taxon>Nematoda</taxon>
        <taxon>Enoplea</taxon>
        <taxon>Dorylaimia</taxon>
        <taxon>Mermithida</taxon>
        <taxon>Mermithoidea</taxon>
        <taxon>Mermithidae</taxon>
        <taxon>Romanomermis</taxon>
    </lineage>
</organism>
<sequence>NKIILLIGLIFILCRHLLNKKYVKTYREKPFSPTGKKPGILFSEIAMNPIYSITMGSWFSGEWQKLDEINSSVAKQKEQGQSSSSSIKTVTKQNAIEKLKIETPIIDRTRVLDDDPRSPTFGINRTPIEIEKTPRPTKSLLYSNVVAATTGDLGCGKKSQKNSDDLQKISLKANFNVPDGMMSYRFSFSATRNLLIVIVVEQIIPHHLRKFFVIDLAVTGDVNFAENFVDFIFGEAPNFAENRFEFDFGYYTVSILTYKIRTSELNEIYWKFTIIAVDYRLGKTVKLINLD</sequence>
<evidence type="ECO:0000313" key="3">
    <source>
        <dbReference type="WBParaSite" id="nRc.2.0.1.t32098-RA"/>
    </source>
</evidence>
<dbReference type="AlphaFoldDB" id="A0A915K2P1"/>
<dbReference type="WBParaSite" id="nRc.2.0.1.t32098-RA">
    <property type="protein sequence ID" value="nRc.2.0.1.t32098-RA"/>
    <property type="gene ID" value="nRc.2.0.1.g32098"/>
</dbReference>
<keyword evidence="2" id="KW-1185">Reference proteome</keyword>
<proteinExistence type="predicted"/>
<accession>A0A915K2P1</accession>
<reference evidence="3" key="1">
    <citation type="submission" date="2022-11" db="UniProtKB">
        <authorList>
            <consortium name="WormBaseParasite"/>
        </authorList>
    </citation>
    <scope>IDENTIFICATION</scope>
</reference>
<protein>
    <submittedName>
        <fullName evidence="3">Uncharacterized protein</fullName>
    </submittedName>
</protein>
<name>A0A915K2P1_ROMCU</name>
<evidence type="ECO:0000256" key="1">
    <source>
        <dbReference type="SAM" id="SignalP"/>
    </source>
</evidence>
<dbReference type="Proteomes" id="UP000887565">
    <property type="component" value="Unplaced"/>
</dbReference>
<feature type="chain" id="PRO_5037756548" evidence="1">
    <location>
        <begin position="21"/>
        <end position="291"/>
    </location>
</feature>
<feature type="signal peptide" evidence="1">
    <location>
        <begin position="1"/>
        <end position="20"/>
    </location>
</feature>
<keyword evidence="1" id="KW-0732">Signal</keyword>
<evidence type="ECO:0000313" key="2">
    <source>
        <dbReference type="Proteomes" id="UP000887565"/>
    </source>
</evidence>